<gene>
    <name evidence="2" type="ORF">C6Y53_06530</name>
</gene>
<evidence type="ECO:0000259" key="1">
    <source>
        <dbReference type="Pfam" id="PF07693"/>
    </source>
</evidence>
<dbReference type="KEGG" id="thas:C6Y53_06530"/>
<organism evidence="2 3">
    <name type="scientific">Pukyongiella litopenaei</name>
    <dbReference type="NCBI Taxonomy" id="2605946"/>
    <lineage>
        <taxon>Bacteria</taxon>
        <taxon>Pseudomonadati</taxon>
        <taxon>Pseudomonadota</taxon>
        <taxon>Alphaproteobacteria</taxon>
        <taxon>Rhodobacterales</taxon>
        <taxon>Paracoccaceae</taxon>
        <taxon>Pukyongiella</taxon>
    </lineage>
</organism>
<dbReference type="Proteomes" id="UP000237655">
    <property type="component" value="Chromosome"/>
</dbReference>
<evidence type="ECO:0000313" key="2">
    <source>
        <dbReference type="EMBL" id="AVO37399.2"/>
    </source>
</evidence>
<dbReference type="RefSeq" id="WP_149615474.1">
    <property type="nucleotide sequence ID" value="NZ_CP027665.1"/>
</dbReference>
<protein>
    <recommendedName>
        <fullName evidence="1">KAP NTPase domain-containing protein</fullName>
    </recommendedName>
</protein>
<accession>A0A2S0MND3</accession>
<keyword evidence="3" id="KW-1185">Reference proteome</keyword>
<feature type="domain" description="KAP NTPase" evidence="1">
    <location>
        <begin position="30"/>
        <end position="332"/>
    </location>
</feature>
<reference evidence="3" key="1">
    <citation type="submission" date="2018-03" db="EMBL/GenBank/DDBJ databases">
        <title>Genomic analysis of the strain SH-1 isolated from shrimp intestine.</title>
        <authorList>
            <person name="Kim Y.-S."/>
            <person name="Kim S.-E."/>
            <person name="Kim K.-H."/>
        </authorList>
    </citation>
    <scope>NUCLEOTIDE SEQUENCE [LARGE SCALE GENOMIC DNA]</scope>
    <source>
        <strain evidence="3">SH-1</strain>
    </source>
</reference>
<dbReference type="AlphaFoldDB" id="A0A2S0MND3"/>
<dbReference type="Pfam" id="PF07693">
    <property type="entry name" value="KAP_NTPase"/>
    <property type="match status" value="1"/>
</dbReference>
<name>A0A2S0MND3_9RHOB</name>
<dbReference type="InterPro" id="IPR027417">
    <property type="entry name" value="P-loop_NTPase"/>
</dbReference>
<dbReference type="SUPFAM" id="SSF52540">
    <property type="entry name" value="P-loop containing nucleoside triphosphate hydrolases"/>
    <property type="match status" value="1"/>
</dbReference>
<dbReference type="EMBL" id="CP027665">
    <property type="protein sequence ID" value="AVO37399.2"/>
    <property type="molecule type" value="Genomic_DNA"/>
</dbReference>
<dbReference type="InterPro" id="IPR011646">
    <property type="entry name" value="KAP_P-loop"/>
</dbReference>
<proteinExistence type="predicted"/>
<sequence length="455" mass="50823">MKLHPPDPEIDLYETGFGAADPFSRIETGKSLSDLVERVEDPLVVALDGGWGSGKTWFLKRWVGAHRLENDGRANTVYFDAFAHDFMDDPLIALTGVIGDRLPQKDETKAWSKVKKAAARLTRPVVRIGLAAATGGATEFAGPVMDAAVEATSKEIEAATRAFWSREDGKRAAMEQFRAALVELTNTGVMEHEDPVPLVVVVDELDRCRPDYALALLEIIKHFFSVPNVHFVLGVSLEALGHSVRARYGTGIDADRYLRKFISISLQLPENSNDHNNKPFVMSYFHQMATRMGIGSKTIEIFDRHLDLVAGSQSLTMRDMNQILSRLALVKSSVFSRSAWGWGEALSSMILFRFAEPAMERKALDGNLTVGEVRAFYGISSDMLDEDKKDTFKRSASVISSLWEFVITNGAKPEKYRDQFSKGFDTTWGIDNARDVPHIVLRDYLDKFILLVQKQ</sequence>
<evidence type="ECO:0000313" key="3">
    <source>
        <dbReference type="Proteomes" id="UP000237655"/>
    </source>
</evidence>